<accession>A0A8J3TMS1</accession>
<reference evidence="3" key="1">
    <citation type="submission" date="2021-01" db="EMBL/GenBank/DDBJ databases">
        <title>Whole genome shotgun sequence of Planosporangium mesophilum NBRC 109066.</title>
        <authorList>
            <person name="Komaki H."/>
            <person name="Tamura T."/>
        </authorList>
    </citation>
    <scope>NUCLEOTIDE SEQUENCE</scope>
    <source>
        <strain evidence="3">NBRC 109066</strain>
    </source>
</reference>
<dbReference type="GO" id="GO:0030655">
    <property type="term" value="P:beta-lactam antibiotic catabolic process"/>
    <property type="evidence" value="ECO:0007669"/>
    <property type="project" value="InterPro"/>
</dbReference>
<dbReference type="GO" id="GO:0008800">
    <property type="term" value="F:beta-lactamase activity"/>
    <property type="evidence" value="ECO:0007669"/>
    <property type="project" value="InterPro"/>
</dbReference>
<keyword evidence="2" id="KW-0732">Signal</keyword>
<comment type="caution">
    <text evidence="3">The sequence shown here is derived from an EMBL/GenBank/DDBJ whole genome shotgun (WGS) entry which is preliminary data.</text>
</comment>
<protein>
    <recommendedName>
        <fullName evidence="5">Beta-lactamase class A</fullName>
    </recommendedName>
</protein>
<dbReference type="Proteomes" id="UP000599074">
    <property type="component" value="Unassembled WGS sequence"/>
</dbReference>
<dbReference type="PROSITE" id="PS51257">
    <property type="entry name" value="PROKAR_LIPOPROTEIN"/>
    <property type="match status" value="1"/>
</dbReference>
<dbReference type="AlphaFoldDB" id="A0A8J3TMS1"/>
<feature type="signal peptide" evidence="2">
    <location>
        <begin position="1"/>
        <end position="17"/>
    </location>
</feature>
<name>A0A8J3TMS1_9ACTN</name>
<keyword evidence="4" id="KW-1185">Reference proteome</keyword>
<dbReference type="InterPro" id="IPR000871">
    <property type="entry name" value="Beta-lactam_class-A"/>
</dbReference>
<evidence type="ECO:0000256" key="1">
    <source>
        <dbReference type="SAM" id="MobiDB-lite"/>
    </source>
</evidence>
<dbReference type="PANTHER" id="PTHR35333">
    <property type="entry name" value="BETA-LACTAMASE"/>
    <property type="match status" value="1"/>
</dbReference>
<dbReference type="PANTHER" id="PTHR35333:SF3">
    <property type="entry name" value="BETA-LACTAMASE-TYPE TRANSPEPTIDASE FOLD CONTAINING PROTEIN"/>
    <property type="match status" value="1"/>
</dbReference>
<dbReference type="Gene3D" id="3.40.710.10">
    <property type="entry name" value="DD-peptidase/beta-lactamase superfamily"/>
    <property type="match status" value="1"/>
</dbReference>
<evidence type="ECO:0000256" key="2">
    <source>
        <dbReference type="SAM" id="SignalP"/>
    </source>
</evidence>
<dbReference type="GO" id="GO:0046677">
    <property type="term" value="P:response to antibiotic"/>
    <property type="evidence" value="ECO:0007669"/>
    <property type="project" value="InterPro"/>
</dbReference>
<gene>
    <name evidence="3" type="ORF">Pme01_37620</name>
</gene>
<evidence type="ECO:0000313" key="4">
    <source>
        <dbReference type="Proteomes" id="UP000599074"/>
    </source>
</evidence>
<feature type="compositionally biased region" description="Low complexity" evidence="1">
    <location>
        <begin position="33"/>
        <end position="58"/>
    </location>
</feature>
<dbReference type="SUPFAM" id="SSF56601">
    <property type="entry name" value="beta-lactamase/transpeptidase-like"/>
    <property type="match status" value="1"/>
</dbReference>
<evidence type="ECO:0008006" key="5">
    <source>
        <dbReference type="Google" id="ProtNLM"/>
    </source>
</evidence>
<sequence>MRTRLCVLAIATLLVLAACGRGGMTSTPTGDWSPAPEASPLAASVPTAPAGAADAAPSPSAAACGDGWDCAQRARFEATAAHVRNRAGRMGVVMRDRQTGAVWRTGATGDPMWTGSTIKLAIATTLLERHRAGKIQLTDADRQAMADMLKKSSNDATDSLWNRYDGPQMLDRFRTGYGMTSLAVVAGRETYWRNLRCTADDLDHLMTYVLGNRLHADDRAYLVNTLRGVADNQHWGVWAAGPQLRPGNKDGWAVKPDPGGEHWITHTAGFAGPAERYVVVVTYSLPPGRTLEEGVQAVSDAVALLFGGRTPAKVSLP</sequence>
<feature type="region of interest" description="Disordered" evidence="1">
    <location>
        <begin position="25"/>
        <end position="58"/>
    </location>
</feature>
<dbReference type="RefSeq" id="WP_168116265.1">
    <property type="nucleotide sequence ID" value="NZ_BOON01000034.1"/>
</dbReference>
<dbReference type="EMBL" id="BOON01000034">
    <property type="protein sequence ID" value="GII24165.1"/>
    <property type="molecule type" value="Genomic_DNA"/>
</dbReference>
<feature type="chain" id="PRO_5039214262" description="Beta-lactamase class A" evidence="2">
    <location>
        <begin position="18"/>
        <end position="317"/>
    </location>
</feature>
<proteinExistence type="predicted"/>
<evidence type="ECO:0000313" key="3">
    <source>
        <dbReference type="EMBL" id="GII24165.1"/>
    </source>
</evidence>
<dbReference type="InterPro" id="IPR012338">
    <property type="entry name" value="Beta-lactam/transpept-like"/>
</dbReference>
<organism evidence="3 4">
    <name type="scientific">Planosporangium mesophilum</name>
    <dbReference type="NCBI Taxonomy" id="689768"/>
    <lineage>
        <taxon>Bacteria</taxon>
        <taxon>Bacillati</taxon>
        <taxon>Actinomycetota</taxon>
        <taxon>Actinomycetes</taxon>
        <taxon>Micromonosporales</taxon>
        <taxon>Micromonosporaceae</taxon>
        <taxon>Planosporangium</taxon>
    </lineage>
</organism>